<dbReference type="Proteomes" id="UP001360953">
    <property type="component" value="Unassembled WGS sequence"/>
</dbReference>
<feature type="compositionally biased region" description="Polar residues" evidence="1">
    <location>
        <begin position="44"/>
        <end position="63"/>
    </location>
</feature>
<dbReference type="RefSeq" id="XP_066657694.1">
    <property type="nucleotide sequence ID" value="XM_066797996.1"/>
</dbReference>
<protein>
    <submittedName>
        <fullName evidence="2">Uncharacterized protein</fullName>
    </submittedName>
</protein>
<accession>A0ABR1M017</accession>
<reference evidence="2 3" key="1">
    <citation type="submission" date="2024-04" db="EMBL/GenBank/DDBJ databases">
        <title>Phyllosticta paracitricarpa is synonymous to the EU quarantine fungus P. citricarpa based on phylogenomic analyses.</title>
        <authorList>
            <consortium name="Lawrence Berkeley National Laboratory"/>
            <person name="Van ingen-buijs V.A."/>
            <person name="Van westerhoven A.C."/>
            <person name="Haridas S."/>
            <person name="Skiadas P."/>
            <person name="Martin F."/>
            <person name="Groenewald J.Z."/>
            <person name="Crous P.W."/>
            <person name="Seidl M.F."/>
        </authorList>
    </citation>
    <scope>NUCLEOTIDE SEQUENCE [LARGE SCALE GENOMIC DNA]</scope>
    <source>
        <strain evidence="2 3">CPC 17464</strain>
    </source>
</reference>
<gene>
    <name evidence="2" type="ORF">J3D65DRAFT_600867</name>
</gene>
<evidence type="ECO:0000313" key="2">
    <source>
        <dbReference type="EMBL" id="KAK7540763.1"/>
    </source>
</evidence>
<evidence type="ECO:0000313" key="3">
    <source>
        <dbReference type="Proteomes" id="UP001360953"/>
    </source>
</evidence>
<feature type="region of interest" description="Disordered" evidence="1">
    <location>
        <begin position="109"/>
        <end position="153"/>
    </location>
</feature>
<feature type="compositionally biased region" description="Polar residues" evidence="1">
    <location>
        <begin position="205"/>
        <end position="217"/>
    </location>
</feature>
<name>A0ABR1M017_9PEZI</name>
<feature type="region of interest" description="Disordered" evidence="1">
    <location>
        <begin position="1"/>
        <end position="92"/>
    </location>
</feature>
<dbReference type="GeneID" id="92030902"/>
<feature type="region of interest" description="Disordered" evidence="1">
    <location>
        <begin position="204"/>
        <end position="241"/>
    </location>
</feature>
<keyword evidence="3" id="KW-1185">Reference proteome</keyword>
<organism evidence="2 3">
    <name type="scientific">Phyllosticta citribraziliensis</name>
    <dbReference type="NCBI Taxonomy" id="989973"/>
    <lineage>
        <taxon>Eukaryota</taxon>
        <taxon>Fungi</taxon>
        <taxon>Dikarya</taxon>
        <taxon>Ascomycota</taxon>
        <taxon>Pezizomycotina</taxon>
        <taxon>Dothideomycetes</taxon>
        <taxon>Dothideomycetes incertae sedis</taxon>
        <taxon>Botryosphaeriales</taxon>
        <taxon>Phyllostictaceae</taxon>
        <taxon>Phyllosticta</taxon>
    </lineage>
</organism>
<comment type="caution">
    <text evidence="2">The sequence shown here is derived from an EMBL/GenBank/DDBJ whole genome shotgun (WGS) entry which is preliminary data.</text>
</comment>
<evidence type="ECO:0000256" key="1">
    <source>
        <dbReference type="SAM" id="MobiDB-lite"/>
    </source>
</evidence>
<dbReference type="EMBL" id="JBBPEH010000003">
    <property type="protein sequence ID" value="KAK7540763.1"/>
    <property type="molecule type" value="Genomic_DNA"/>
</dbReference>
<proteinExistence type="predicted"/>
<feature type="compositionally biased region" description="Polar residues" evidence="1">
    <location>
        <begin position="230"/>
        <end position="241"/>
    </location>
</feature>
<feature type="compositionally biased region" description="Polar residues" evidence="1">
    <location>
        <begin position="7"/>
        <end position="17"/>
    </location>
</feature>
<sequence>MSPAPGQANSSVSNLVEQKNYGLPESFRSQTQVEDEDTPPLCSQGHQESSATLPSGLSLSANDQAHGGPANEDAENPSSTGRISYEEHEAIINNESEVGELAFKLSSLHTDNSPKDDGWQRQVSGASTVPGLRDGPKAQDITPEMAYPEAGPRPTLRQWKLERYERYLNAAMTGVGEEDSTKDAIRGLRPEEIGVKRSSFLYCPSGSSNDATPNKSGVNEEELTRPCCSSERSSFENLGIA</sequence>